<keyword evidence="10" id="KW-1185">Reference proteome</keyword>
<feature type="transmembrane region" description="Helical" evidence="8">
    <location>
        <begin position="300"/>
        <end position="319"/>
    </location>
</feature>
<dbReference type="STRING" id="58919.A0A316ZCM1"/>
<dbReference type="RefSeq" id="XP_025598262.1">
    <property type="nucleotide sequence ID" value="XM_025744597.1"/>
</dbReference>
<dbReference type="GO" id="GO:0005462">
    <property type="term" value="F:UDP-N-acetylglucosamine transmembrane transporter activity"/>
    <property type="evidence" value="ECO:0007669"/>
    <property type="project" value="TreeGrafter"/>
</dbReference>
<keyword evidence="3" id="KW-0762">Sugar transport</keyword>
<evidence type="ECO:0000256" key="4">
    <source>
        <dbReference type="ARBA" id="ARBA00022692"/>
    </source>
</evidence>
<evidence type="ECO:0000256" key="5">
    <source>
        <dbReference type="ARBA" id="ARBA00022989"/>
    </source>
</evidence>
<feature type="transmembrane region" description="Helical" evidence="8">
    <location>
        <begin position="115"/>
        <end position="139"/>
    </location>
</feature>
<name>A0A316ZCM1_9BASI</name>
<dbReference type="GeneID" id="37272141"/>
<feature type="compositionally biased region" description="Basic and acidic residues" evidence="7">
    <location>
        <begin position="322"/>
        <end position="337"/>
    </location>
</feature>
<evidence type="ECO:0000256" key="8">
    <source>
        <dbReference type="SAM" id="Phobius"/>
    </source>
</evidence>
<dbReference type="PANTHER" id="PTHR10778">
    <property type="entry name" value="SOLUTE CARRIER FAMILY 35 MEMBER B"/>
    <property type="match status" value="1"/>
</dbReference>
<sequence>MSSPLTPSKLPSLPPGYPSLHSLLLTLPPWFLLLSLIFGGCCSNAYFLERTTSIQPSCGTLLTFLHFLVTALVSLPGQLSLDSGWPRVRQPKVPLRRWAVQVALYYASSLLNNSAFAYAVPMPVHIIFRSGGLVVNMLTGAAVKRRRTFGMYGSQHWREALFYSHALSLPLFLASLPQLRAEWRAALHTPQMWLGWGAPAPGVATPGGQLDLRAVAFGSTISQRSGGGVGSGVLLPSLLAPLALNVATQLLCINGVNRLTARVSSLTVTLVLVVRKAASLAISLLLVGGASARGANTRQLAAGAAAVLLGTVGYTLGAGKGGGDKEDGKREKEKKEQ</sequence>
<accession>A0A316ZCM1</accession>
<dbReference type="EMBL" id="KZ819293">
    <property type="protein sequence ID" value="PWN97983.1"/>
    <property type="molecule type" value="Genomic_DNA"/>
</dbReference>
<evidence type="ECO:0000313" key="10">
    <source>
        <dbReference type="Proteomes" id="UP000245946"/>
    </source>
</evidence>
<gene>
    <name evidence="9" type="ORF">FA09DRAFT_343386</name>
</gene>
<feature type="transmembrane region" description="Helical" evidence="8">
    <location>
        <begin position="265"/>
        <end position="288"/>
    </location>
</feature>
<evidence type="ECO:0000256" key="7">
    <source>
        <dbReference type="SAM" id="MobiDB-lite"/>
    </source>
</evidence>
<feature type="transmembrane region" description="Helical" evidence="8">
    <location>
        <begin position="20"/>
        <end position="47"/>
    </location>
</feature>
<evidence type="ECO:0000256" key="2">
    <source>
        <dbReference type="ARBA" id="ARBA00022448"/>
    </source>
</evidence>
<protein>
    <submittedName>
        <fullName evidence="9">UAA transporter</fullName>
    </submittedName>
</protein>
<keyword evidence="4 8" id="KW-0812">Transmembrane</keyword>
<dbReference type="GO" id="GO:0005464">
    <property type="term" value="F:UDP-xylose transmembrane transporter activity"/>
    <property type="evidence" value="ECO:0007669"/>
    <property type="project" value="TreeGrafter"/>
</dbReference>
<dbReference type="PANTHER" id="PTHR10778:SF4">
    <property type="entry name" value="NUCLEOTIDE SUGAR TRANSPORTER SLC35B4"/>
    <property type="match status" value="1"/>
</dbReference>
<evidence type="ECO:0000313" key="9">
    <source>
        <dbReference type="EMBL" id="PWN97983.1"/>
    </source>
</evidence>
<dbReference type="OrthoDB" id="999962at2759"/>
<dbReference type="InterPro" id="IPR013657">
    <property type="entry name" value="SCL35B1-4/HUT1"/>
</dbReference>
<dbReference type="Pfam" id="PF08449">
    <property type="entry name" value="UAA"/>
    <property type="match status" value="2"/>
</dbReference>
<keyword evidence="2" id="KW-0813">Transport</keyword>
<dbReference type="Proteomes" id="UP000245946">
    <property type="component" value="Unassembled WGS sequence"/>
</dbReference>
<evidence type="ECO:0000256" key="3">
    <source>
        <dbReference type="ARBA" id="ARBA00022597"/>
    </source>
</evidence>
<feature type="region of interest" description="Disordered" evidence="7">
    <location>
        <begin position="318"/>
        <end position="337"/>
    </location>
</feature>
<organism evidence="9 10">
    <name type="scientific">Tilletiopsis washingtonensis</name>
    <dbReference type="NCBI Taxonomy" id="58919"/>
    <lineage>
        <taxon>Eukaryota</taxon>
        <taxon>Fungi</taxon>
        <taxon>Dikarya</taxon>
        <taxon>Basidiomycota</taxon>
        <taxon>Ustilaginomycotina</taxon>
        <taxon>Exobasidiomycetes</taxon>
        <taxon>Entylomatales</taxon>
        <taxon>Entylomatales incertae sedis</taxon>
        <taxon>Tilletiopsis</taxon>
    </lineage>
</organism>
<comment type="subcellular location">
    <subcellularLocation>
        <location evidence="1">Endomembrane system</location>
        <topology evidence="1">Multi-pass membrane protein</topology>
    </subcellularLocation>
</comment>
<proteinExistence type="predicted"/>
<reference evidence="9 10" key="1">
    <citation type="journal article" date="2018" name="Mol. Biol. Evol.">
        <title>Broad Genomic Sampling Reveals a Smut Pathogenic Ancestry of the Fungal Clade Ustilaginomycotina.</title>
        <authorList>
            <person name="Kijpornyongpan T."/>
            <person name="Mondo S.J."/>
            <person name="Barry K."/>
            <person name="Sandor L."/>
            <person name="Lee J."/>
            <person name="Lipzen A."/>
            <person name="Pangilinan J."/>
            <person name="LaButti K."/>
            <person name="Hainaut M."/>
            <person name="Henrissat B."/>
            <person name="Grigoriev I.V."/>
            <person name="Spatafora J.W."/>
            <person name="Aime M.C."/>
        </authorList>
    </citation>
    <scope>NUCLEOTIDE SEQUENCE [LARGE SCALE GENOMIC DNA]</scope>
    <source>
        <strain evidence="9 10">MCA 4186</strain>
    </source>
</reference>
<evidence type="ECO:0000256" key="1">
    <source>
        <dbReference type="ARBA" id="ARBA00004127"/>
    </source>
</evidence>
<keyword evidence="6 8" id="KW-0472">Membrane</keyword>
<evidence type="ECO:0000256" key="6">
    <source>
        <dbReference type="ARBA" id="ARBA00023136"/>
    </source>
</evidence>
<keyword evidence="5 8" id="KW-1133">Transmembrane helix</keyword>
<dbReference type="GO" id="GO:0000139">
    <property type="term" value="C:Golgi membrane"/>
    <property type="evidence" value="ECO:0007669"/>
    <property type="project" value="TreeGrafter"/>
</dbReference>
<dbReference type="AlphaFoldDB" id="A0A316ZCM1"/>
<dbReference type="GO" id="GO:0005789">
    <property type="term" value="C:endoplasmic reticulum membrane"/>
    <property type="evidence" value="ECO:0007669"/>
    <property type="project" value="TreeGrafter"/>
</dbReference>
<feature type="transmembrane region" description="Helical" evidence="8">
    <location>
        <begin position="233"/>
        <end position="253"/>
    </location>
</feature>
<feature type="transmembrane region" description="Helical" evidence="8">
    <location>
        <begin position="59"/>
        <end position="79"/>
    </location>
</feature>